<accession>A0A850P3I5</accession>
<dbReference type="Pfam" id="PF00293">
    <property type="entry name" value="NUDIX"/>
    <property type="match status" value="1"/>
</dbReference>
<gene>
    <name evidence="2" type="ORF">HUK82_01420</name>
</gene>
<name>A0A850P3I5_9PROT</name>
<protein>
    <submittedName>
        <fullName evidence="2">NUDIX domain-containing protein</fullName>
    </submittedName>
</protein>
<dbReference type="GO" id="GO:0044715">
    <property type="term" value="F:8-oxo-dGDP phosphatase activity"/>
    <property type="evidence" value="ECO:0007669"/>
    <property type="project" value="TreeGrafter"/>
</dbReference>
<dbReference type="Gene3D" id="3.90.79.10">
    <property type="entry name" value="Nucleoside Triphosphate Pyrophosphohydrolase"/>
    <property type="match status" value="1"/>
</dbReference>
<organism evidence="2 3">
    <name type="scientific">Ameyamaea chiangmaiensis</name>
    <dbReference type="NCBI Taxonomy" id="442969"/>
    <lineage>
        <taxon>Bacteria</taxon>
        <taxon>Pseudomonadati</taxon>
        <taxon>Pseudomonadota</taxon>
        <taxon>Alphaproteobacteria</taxon>
        <taxon>Acetobacterales</taxon>
        <taxon>Acetobacteraceae</taxon>
        <taxon>Ameyamaea</taxon>
    </lineage>
</organism>
<dbReference type="PANTHER" id="PTHR13622">
    <property type="entry name" value="THIAMIN PYROPHOSPHOKINASE"/>
    <property type="match status" value="1"/>
</dbReference>
<proteinExistence type="predicted"/>
<dbReference type="InterPro" id="IPR015797">
    <property type="entry name" value="NUDIX_hydrolase-like_dom_sf"/>
</dbReference>
<dbReference type="CDD" id="cd03676">
    <property type="entry name" value="NUDIX_Tnr3_like"/>
    <property type="match status" value="1"/>
</dbReference>
<dbReference type="RefSeq" id="WP_176612246.1">
    <property type="nucleotide sequence ID" value="NZ_JABXXR010000005.1"/>
</dbReference>
<dbReference type="EMBL" id="JABXXR010000005">
    <property type="protein sequence ID" value="NVN39227.1"/>
    <property type="molecule type" value="Genomic_DNA"/>
</dbReference>
<dbReference type="Proteomes" id="UP000585665">
    <property type="component" value="Unassembled WGS sequence"/>
</dbReference>
<evidence type="ECO:0000259" key="1">
    <source>
        <dbReference type="PROSITE" id="PS51462"/>
    </source>
</evidence>
<keyword evidence="3" id="KW-1185">Reference proteome</keyword>
<dbReference type="InterPro" id="IPR000086">
    <property type="entry name" value="NUDIX_hydrolase_dom"/>
</dbReference>
<evidence type="ECO:0000313" key="3">
    <source>
        <dbReference type="Proteomes" id="UP000585665"/>
    </source>
</evidence>
<sequence>MPDALDGYARHITAANTARLPGDRTPFLVAGRTIGWIAPGLAPALERRGLGRAGESFAIPSGEGLEALGAALADEGLYRTHAELFDVIASPGAPPLGRIDRGALPLFGLLAQGVHMNGLVERADGPWLWIGRRAMNKRLDPGKLDHLVAGGIPAGLDARGALTKEAAEEASIPADLAETATPVGTITYTMDRPEGLRRDILSCYDLVLPEDFQPVPADGEVVAFELIPLPEAARLVRDTDQFKFNVTLVLIDLFLRRGLIDPRGPAGQALARGLRGPLA</sequence>
<feature type="domain" description="Nudix hydrolase" evidence="1">
    <location>
        <begin position="109"/>
        <end position="252"/>
    </location>
</feature>
<evidence type="ECO:0000313" key="2">
    <source>
        <dbReference type="EMBL" id="NVN39227.1"/>
    </source>
</evidence>
<dbReference type="PROSITE" id="PS51462">
    <property type="entry name" value="NUDIX"/>
    <property type="match status" value="1"/>
</dbReference>
<dbReference type="AlphaFoldDB" id="A0A850P3I5"/>
<dbReference type="SUPFAM" id="SSF55811">
    <property type="entry name" value="Nudix"/>
    <property type="match status" value="1"/>
</dbReference>
<comment type="caution">
    <text evidence="2">The sequence shown here is derived from an EMBL/GenBank/DDBJ whole genome shotgun (WGS) entry which is preliminary data.</text>
</comment>
<reference evidence="2 3" key="1">
    <citation type="submission" date="2020-06" db="EMBL/GenBank/DDBJ databases">
        <title>Description of novel acetic acid bacteria.</title>
        <authorList>
            <person name="Sombolestani A."/>
        </authorList>
    </citation>
    <scope>NUCLEOTIDE SEQUENCE [LARGE SCALE GENOMIC DNA]</scope>
    <source>
        <strain evidence="2 3">LMG 27010</strain>
    </source>
</reference>
<dbReference type="PANTHER" id="PTHR13622:SF8">
    <property type="entry name" value="THIAMIN PYROPHOSPHOKINASE 1"/>
    <property type="match status" value="1"/>
</dbReference>